<feature type="region of interest" description="Disordered" evidence="1">
    <location>
        <begin position="82"/>
        <end position="112"/>
    </location>
</feature>
<protein>
    <submittedName>
        <fullName evidence="2">Uncharacterized protein</fullName>
    </submittedName>
</protein>
<gene>
    <name evidence="2" type="ORF">VZT92_018096</name>
</gene>
<dbReference type="EMBL" id="JBCEZU010000156">
    <property type="protein sequence ID" value="KAK9524241.1"/>
    <property type="molecule type" value="Genomic_DNA"/>
</dbReference>
<reference evidence="2 3" key="1">
    <citation type="journal article" date="2024" name="Genome Biol. Evol.">
        <title>Chromosome-level genome assembly of the viviparous eelpout Zoarces viviparus.</title>
        <authorList>
            <person name="Fuhrmann N."/>
            <person name="Brasseur M.V."/>
            <person name="Bakowski C.E."/>
            <person name="Podsiadlowski L."/>
            <person name="Prost S."/>
            <person name="Krehenwinkel H."/>
            <person name="Mayer C."/>
        </authorList>
    </citation>
    <scope>NUCLEOTIDE SEQUENCE [LARGE SCALE GENOMIC DNA]</scope>
    <source>
        <strain evidence="2">NO-MEL_2022_Ind0_liver</strain>
    </source>
</reference>
<dbReference type="Proteomes" id="UP001488805">
    <property type="component" value="Unassembled WGS sequence"/>
</dbReference>
<feature type="compositionally biased region" description="Polar residues" evidence="1">
    <location>
        <begin position="101"/>
        <end position="112"/>
    </location>
</feature>
<accession>A0AAW1ENE3</accession>
<organism evidence="2 3">
    <name type="scientific">Zoarces viviparus</name>
    <name type="common">Viviparous eelpout</name>
    <name type="synonym">Blennius viviparus</name>
    <dbReference type="NCBI Taxonomy" id="48416"/>
    <lineage>
        <taxon>Eukaryota</taxon>
        <taxon>Metazoa</taxon>
        <taxon>Chordata</taxon>
        <taxon>Craniata</taxon>
        <taxon>Vertebrata</taxon>
        <taxon>Euteleostomi</taxon>
        <taxon>Actinopterygii</taxon>
        <taxon>Neopterygii</taxon>
        <taxon>Teleostei</taxon>
        <taxon>Neoteleostei</taxon>
        <taxon>Acanthomorphata</taxon>
        <taxon>Eupercaria</taxon>
        <taxon>Perciformes</taxon>
        <taxon>Cottioidei</taxon>
        <taxon>Zoarcales</taxon>
        <taxon>Zoarcidae</taxon>
        <taxon>Zoarcinae</taxon>
        <taxon>Zoarces</taxon>
    </lineage>
</organism>
<dbReference type="AlphaFoldDB" id="A0AAW1ENE3"/>
<evidence type="ECO:0000313" key="3">
    <source>
        <dbReference type="Proteomes" id="UP001488805"/>
    </source>
</evidence>
<comment type="caution">
    <text evidence="2">The sequence shown here is derived from an EMBL/GenBank/DDBJ whole genome shotgun (WGS) entry which is preliminary data.</text>
</comment>
<sequence length="112" mass="12229">MVLVNISQHSSSLSDPVNRNRVCVVSGRRREEDEEEEGDLWIALKFFWCHTTLPSGGISLQGERGVWEFGVRVTDHYLPRVPPLGGGLSGAPRGPPDLSESAVQVHSSHSAP</sequence>
<proteinExistence type="predicted"/>
<evidence type="ECO:0000313" key="2">
    <source>
        <dbReference type="EMBL" id="KAK9524241.1"/>
    </source>
</evidence>
<keyword evidence="3" id="KW-1185">Reference proteome</keyword>
<evidence type="ECO:0000256" key="1">
    <source>
        <dbReference type="SAM" id="MobiDB-lite"/>
    </source>
</evidence>
<name>A0AAW1ENE3_ZOAVI</name>